<evidence type="ECO:0000313" key="3">
    <source>
        <dbReference type="Proteomes" id="UP000298111"/>
    </source>
</evidence>
<dbReference type="GeneID" id="75186163"/>
<feature type="compositionally biased region" description="Acidic residues" evidence="1">
    <location>
        <begin position="53"/>
        <end position="62"/>
    </location>
</feature>
<name>A0A8H1L6M6_9ACTN</name>
<dbReference type="Proteomes" id="UP000298111">
    <property type="component" value="Unassembled WGS sequence"/>
</dbReference>
<evidence type="ECO:0000256" key="1">
    <source>
        <dbReference type="SAM" id="MobiDB-lite"/>
    </source>
</evidence>
<proteinExistence type="predicted"/>
<organism evidence="2 3">
    <name type="scientific">Streptomyces albus</name>
    <dbReference type="NCBI Taxonomy" id="1888"/>
    <lineage>
        <taxon>Bacteria</taxon>
        <taxon>Bacillati</taxon>
        <taxon>Actinomycetota</taxon>
        <taxon>Actinomycetes</taxon>
        <taxon>Kitasatosporales</taxon>
        <taxon>Streptomycetaceae</taxon>
        <taxon>Streptomyces</taxon>
    </lineage>
</organism>
<gene>
    <name evidence="2" type="ORF">D8771_24550</name>
</gene>
<comment type="caution">
    <text evidence="2">The sequence shown here is derived from an EMBL/GenBank/DDBJ whole genome shotgun (WGS) entry which is preliminary data.</text>
</comment>
<evidence type="ECO:0000313" key="2">
    <source>
        <dbReference type="EMBL" id="TGG78394.1"/>
    </source>
</evidence>
<reference evidence="2 3" key="1">
    <citation type="submission" date="2018-10" db="EMBL/GenBank/DDBJ databases">
        <title>Isolation of pseudouridimycin from Streptomyces albus DSM 40763.</title>
        <authorList>
            <person name="Rosenqvist P."/>
            <person name="Metsae-Ketelae M."/>
            <person name="Virta P."/>
        </authorList>
    </citation>
    <scope>NUCLEOTIDE SEQUENCE [LARGE SCALE GENOMIC DNA]</scope>
    <source>
        <strain evidence="2 3">DSM 40763</strain>
    </source>
</reference>
<dbReference type="EMBL" id="RCIY01000087">
    <property type="protein sequence ID" value="TGG78394.1"/>
    <property type="molecule type" value="Genomic_DNA"/>
</dbReference>
<protein>
    <submittedName>
        <fullName evidence="2">Uncharacterized protein</fullName>
    </submittedName>
</protein>
<dbReference type="RefSeq" id="WP_135567411.1">
    <property type="nucleotide sequence ID" value="NZ_CP103061.1"/>
</dbReference>
<sequence length="62" mass="6457">MSTPTPASPQPEDRGLQPPAFGRPSPALLARADRGYARFPAVQAPAADTADHDQDDDSAGAR</sequence>
<dbReference type="AlphaFoldDB" id="A0A8H1L6M6"/>
<accession>A0A8H1L6M6</accession>
<feature type="region of interest" description="Disordered" evidence="1">
    <location>
        <begin position="1"/>
        <end position="62"/>
    </location>
</feature>